<keyword evidence="4" id="KW-1185">Reference proteome</keyword>
<keyword evidence="2" id="KW-0472">Membrane</keyword>
<evidence type="ECO:0000313" key="4">
    <source>
        <dbReference type="Proteomes" id="UP000243459"/>
    </source>
</evidence>
<name>A0A5P1EN72_ASPOF</name>
<proteinExistence type="predicted"/>
<keyword evidence="2" id="KW-1133">Transmembrane helix</keyword>
<gene>
    <name evidence="3" type="ORF">A4U43_C06F5760</name>
</gene>
<keyword evidence="2" id="KW-0812">Transmembrane</keyword>
<dbReference type="EMBL" id="CM007386">
    <property type="protein sequence ID" value="ONK66249.1"/>
    <property type="molecule type" value="Genomic_DNA"/>
</dbReference>
<evidence type="ECO:0000313" key="3">
    <source>
        <dbReference type="EMBL" id="ONK66249.1"/>
    </source>
</evidence>
<feature type="transmembrane region" description="Helical" evidence="2">
    <location>
        <begin position="187"/>
        <end position="207"/>
    </location>
</feature>
<evidence type="ECO:0000256" key="2">
    <source>
        <dbReference type="SAM" id="Phobius"/>
    </source>
</evidence>
<protein>
    <submittedName>
        <fullName evidence="3">Uncharacterized protein</fullName>
    </submittedName>
</protein>
<accession>A0A5P1EN72</accession>
<dbReference type="Gramene" id="ONK66249">
    <property type="protein sequence ID" value="ONK66249"/>
    <property type="gene ID" value="A4U43_C06F5760"/>
</dbReference>
<dbReference type="Proteomes" id="UP000243459">
    <property type="component" value="Chromosome 6"/>
</dbReference>
<evidence type="ECO:0000256" key="1">
    <source>
        <dbReference type="SAM" id="MobiDB-lite"/>
    </source>
</evidence>
<dbReference type="AlphaFoldDB" id="A0A5P1EN72"/>
<reference evidence="4" key="1">
    <citation type="journal article" date="2017" name="Nat. Commun.">
        <title>The asparagus genome sheds light on the origin and evolution of a young Y chromosome.</title>
        <authorList>
            <person name="Harkess A."/>
            <person name="Zhou J."/>
            <person name="Xu C."/>
            <person name="Bowers J.E."/>
            <person name="Van der Hulst R."/>
            <person name="Ayyampalayam S."/>
            <person name="Mercati F."/>
            <person name="Riccardi P."/>
            <person name="McKain M.R."/>
            <person name="Kakrana A."/>
            <person name="Tang H."/>
            <person name="Ray J."/>
            <person name="Groenendijk J."/>
            <person name="Arikit S."/>
            <person name="Mathioni S.M."/>
            <person name="Nakano M."/>
            <person name="Shan H."/>
            <person name="Telgmann-Rauber A."/>
            <person name="Kanno A."/>
            <person name="Yue Z."/>
            <person name="Chen H."/>
            <person name="Li W."/>
            <person name="Chen Y."/>
            <person name="Xu X."/>
            <person name="Zhang Y."/>
            <person name="Luo S."/>
            <person name="Chen H."/>
            <person name="Gao J."/>
            <person name="Mao Z."/>
            <person name="Pires J.C."/>
            <person name="Luo M."/>
            <person name="Kudrna D."/>
            <person name="Wing R.A."/>
            <person name="Meyers B.C."/>
            <person name="Yi K."/>
            <person name="Kong H."/>
            <person name="Lavrijsen P."/>
            <person name="Sunseri F."/>
            <person name="Falavigna A."/>
            <person name="Ye Y."/>
            <person name="Leebens-Mack J.H."/>
            <person name="Chen G."/>
        </authorList>
    </citation>
    <scope>NUCLEOTIDE SEQUENCE [LARGE SCALE GENOMIC DNA]</scope>
    <source>
        <strain evidence="4">cv. DH0086</strain>
    </source>
</reference>
<organism evidence="3 4">
    <name type="scientific">Asparagus officinalis</name>
    <name type="common">Garden asparagus</name>
    <dbReference type="NCBI Taxonomy" id="4686"/>
    <lineage>
        <taxon>Eukaryota</taxon>
        <taxon>Viridiplantae</taxon>
        <taxon>Streptophyta</taxon>
        <taxon>Embryophyta</taxon>
        <taxon>Tracheophyta</taxon>
        <taxon>Spermatophyta</taxon>
        <taxon>Magnoliopsida</taxon>
        <taxon>Liliopsida</taxon>
        <taxon>Asparagales</taxon>
        <taxon>Asparagaceae</taxon>
        <taxon>Asparagoideae</taxon>
        <taxon>Asparagus</taxon>
    </lineage>
</organism>
<sequence>MDSQFVPGISEDPHLLFQVDEFYDILKSDGQNIHAFGELDSGYMGSFDDQLGDIFADMNNDDCALNDYNTWTGIQIREREPKPTCPTLNHRVRLRTSKMESRNGESLSGTIQINQDFHLDPLDEKQPTALDPPDEKQPTTKAKPASVTLSSHRIAVRTDLSAKKRGGGLVKGVWDFFGRCSSASKKCLVLCTCMMGTAALIFCFLLRDVCRFFGSFSAVKL</sequence>
<feature type="region of interest" description="Disordered" evidence="1">
    <location>
        <begin position="122"/>
        <end position="145"/>
    </location>
</feature>